<organism evidence="8 9">
    <name type="scientific">Actinospica durhamensis</name>
    <dbReference type="NCBI Taxonomy" id="1508375"/>
    <lineage>
        <taxon>Bacteria</taxon>
        <taxon>Bacillati</taxon>
        <taxon>Actinomycetota</taxon>
        <taxon>Actinomycetes</taxon>
        <taxon>Catenulisporales</taxon>
        <taxon>Actinospicaceae</taxon>
        <taxon>Actinospica</taxon>
    </lineage>
</organism>
<dbReference type="AlphaFoldDB" id="A0A941ISF8"/>
<dbReference type="PROSITE" id="PS00758">
    <property type="entry name" value="ARGE_DAPE_CPG2_1"/>
    <property type="match status" value="1"/>
</dbReference>
<dbReference type="FunFam" id="3.40.630.10:FF:000023">
    <property type="entry name" value="M20/M25/M40 family metallo-hydrolase"/>
    <property type="match status" value="1"/>
</dbReference>
<evidence type="ECO:0000313" key="8">
    <source>
        <dbReference type="EMBL" id="MBR7838454.1"/>
    </source>
</evidence>
<dbReference type="Pfam" id="PF07687">
    <property type="entry name" value="M20_dimer"/>
    <property type="match status" value="1"/>
</dbReference>
<evidence type="ECO:0000259" key="7">
    <source>
        <dbReference type="Pfam" id="PF07687"/>
    </source>
</evidence>
<dbReference type="SUPFAM" id="SSF55031">
    <property type="entry name" value="Bacterial exopeptidase dimerisation domain"/>
    <property type="match status" value="1"/>
</dbReference>
<comment type="similarity">
    <text evidence="2">Belongs to the peptidase M20A family.</text>
</comment>
<gene>
    <name evidence="8" type="ORF">KDL01_34630</name>
</gene>
<dbReference type="Gene3D" id="3.40.630.10">
    <property type="entry name" value="Zn peptidases"/>
    <property type="match status" value="1"/>
</dbReference>
<comment type="caution">
    <text evidence="8">The sequence shown here is derived from an EMBL/GenBank/DDBJ whole genome shotgun (WGS) entry which is preliminary data.</text>
</comment>
<evidence type="ECO:0000256" key="5">
    <source>
        <dbReference type="ARBA" id="ARBA00022833"/>
    </source>
</evidence>
<evidence type="ECO:0000313" key="9">
    <source>
        <dbReference type="Proteomes" id="UP000675781"/>
    </source>
</evidence>
<feature type="region of interest" description="Disordered" evidence="6">
    <location>
        <begin position="1"/>
        <end position="22"/>
    </location>
</feature>
<evidence type="ECO:0000256" key="2">
    <source>
        <dbReference type="ARBA" id="ARBA00006247"/>
    </source>
</evidence>
<keyword evidence="4" id="KW-0378">Hydrolase</keyword>
<dbReference type="InterPro" id="IPR050072">
    <property type="entry name" value="Peptidase_M20A"/>
</dbReference>
<reference evidence="8" key="1">
    <citation type="submission" date="2021-04" db="EMBL/GenBank/DDBJ databases">
        <title>Genome based classification of Actinospica acidithermotolerans sp. nov., an actinobacterium isolated from an Indonesian hot spring.</title>
        <authorList>
            <person name="Kusuma A.B."/>
            <person name="Putra K.E."/>
            <person name="Nafisah S."/>
            <person name="Loh J."/>
            <person name="Nouioui I."/>
            <person name="Goodfellow M."/>
        </authorList>
    </citation>
    <scope>NUCLEOTIDE SEQUENCE</scope>
    <source>
        <strain evidence="8">CSCA 57</strain>
    </source>
</reference>
<proteinExistence type="inferred from homology"/>
<protein>
    <submittedName>
        <fullName evidence="8">M20/M25/M40 family metallo-hydrolase</fullName>
    </submittedName>
</protein>
<dbReference type="EMBL" id="JAGSOG010000291">
    <property type="protein sequence ID" value="MBR7838454.1"/>
    <property type="molecule type" value="Genomic_DNA"/>
</dbReference>
<dbReference type="PANTHER" id="PTHR43808:SF8">
    <property type="entry name" value="PEPTIDASE M20 DIMERISATION DOMAIN-CONTAINING PROTEIN"/>
    <property type="match status" value="1"/>
</dbReference>
<accession>A0A941ISF8</accession>
<dbReference type="PANTHER" id="PTHR43808">
    <property type="entry name" value="ACETYLORNITHINE DEACETYLASE"/>
    <property type="match status" value="1"/>
</dbReference>
<dbReference type="NCBIfam" id="NF005913">
    <property type="entry name" value="PRK07906.1"/>
    <property type="match status" value="1"/>
</dbReference>
<dbReference type="InterPro" id="IPR002933">
    <property type="entry name" value="Peptidase_M20"/>
</dbReference>
<evidence type="ECO:0000256" key="6">
    <source>
        <dbReference type="SAM" id="MobiDB-lite"/>
    </source>
</evidence>
<feature type="compositionally biased region" description="Basic and acidic residues" evidence="6">
    <location>
        <begin position="1"/>
        <end position="12"/>
    </location>
</feature>
<feature type="domain" description="Peptidase M20 dimerisation" evidence="7">
    <location>
        <begin position="212"/>
        <end position="338"/>
    </location>
</feature>
<comment type="cofactor">
    <cofactor evidence="1">
        <name>Zn(2+)</name>
        <dbReference type="ChEBI" id="CHEBI:29105"/>
    </cofactor>
</comment>
<keyword evidence="9" id="KW-1185">Reference proteome</keyword>
<dbReference type="Gene3D" id="3.30.70.360">
    <property type="match status" value="1"/>
</dbReference>
<sequence>MSQSAHEYETEATRAASAGTSADAETAYGEVVGFLTDLIRIDTSNPVKPERPAAEYVAEKLAEVGLEPQIFESEPGRASVVARIEGTDPSADGLLVHGHLDVVPADPADWSVHPFAGEVRDGLVWGRGAVDMKDMDAMTLAVVRRMLREGRRPRRDVVLAFLADEEAGGNFGAKFLAAKHPGLFAGCTEAVSEVGGYSMEINPGLRLYLIETAQKGLAWMRLRAAGRAGHGSMINDDNAVTALAAAVARIGTHEFPVTLIPTVRDFLAEVCDAMGIDFDPAEPEQAVAKLGPLARFIGATLRHTANPTMFNAGYKTNVIPERAEAVIDGRFLPGGQEEFLALIDELAGPDVVRENIHLDRSVESPFAAPLVETMLAALKAEDPAARTVPYCLSAGTDNKTFADMGMTGYGFVPLKLTPDLDFAAMFHGVDERVPISALDFGARVLDRFLMSA</sequence>
<dbReference type="InterPro" id="IPR036264">
    <property type="entry name" value="Bact_exopeptidase_dim_dom"/>
</dbReference>
<dbReference type="SUPFAM" id="SSF53187">
    <property type="entry name" value="Zn-dependent exopeptidases"/>
    <property type="match status" value="1"/>
</dbReference>
<dbReference type="RefSeq" id="WP_212532910.1">
    <property type="nucleotide sequence ID" value="NZ_JAGSOG010000291.1"/>
</dbReference>
<dbReference type="FunFam" id="1.10.150.900:FF:000002">
    <property type="entry name" value="M20/M25/M40 family peptidase"/>
    <property type="match status" value="1"/>
</dbReference>
<name>A0A941ISF8_9ACTN</name>
<keyword evidence="3" id="KW-0479">Metal-binding</keyword>
<evidence type="ECO:0000256" key="4">
    <source>
        <dbReference type="ARBA" id="ARBA00022801"/>
    </source>
</evidence>
<dbReference type="Gene3D" id="1.10.150.900">
    <property type="match status" value="1"/>
</dbReference>
<dbReference type="Proteomes" id="UP000675781">
    <property type="component" value="Unassembled WGS sequence"/>
</dbReference>
<evidence type="ECO:0000256" key="3">
    <source>
        <dbReference type="ARBA" id="ARBA00022723"/>
    </source>
</evidence>
<evidence type="ECO:0000256" key="1">
    <source>
        <dbReference type="ARBA" id="ARBA00001947"/>
    </source>
</evidence>
<dbReference type="GO" id="GO:0016787">
    <property type="term" value="F:hydrolase activity"/>
    <property type="evidence" value="ECO:0007669"/>
    <property type="project" value="UniProtKB-KW"/>
</dbReference>
<dbReference type="InterPro" id="IPR011650">
    <property type="entry name" value="Peptidase_M20_dimer"/>
</dbReference>
<dbReference type="Pfam" id="PF01546">
    <property type="entry name" value="Peptidase_M20"/>
    <property type="match status" value="1"/>
</dbReference>
<dbReference type="GO" id="GO:0046872">
    <property type="term" value="F:metal ion binding"/>
    <property type="evidence" value="ECO:0007669"/>
    <property type="project" value="UniProtKB-KW"/>
</dbReference>
<keyword evidence="5" id="KW-0862">Zinc</keyword>
<dbReference type="InterPro" id="IPR001261">
    <property type="entry name" value="ArgE/DapE_CS"/>
</dbReference>